<sequence>MASSWLTGLTAVLCIVIFVRLFTYRRNGAGYRWGKSVVAFAVMIACGRLLIEVLTSGLVVPLEFWPFVLLLGVFALAVVRAEGNVARLVQPGDLPWSGVERRRGGGR</sequence>
<dbReference type="RefSeq" id="WP_129482100.1">
    <property type="nucleotide sequence ID" value="NZ_CP099397.1"/>
</dbReference>
<keyword evidence="3" id="KW-1185">Reference proteome</keyword>
<feature type="transmembrane region" description="Helical" evidence="1">
    <location>
        <begin position="64"/>
        <end position="81"/>
    </location>
</feature>
<evidence type="ECO:0000313" key="2">
    <source>
        <dbReference type="EMBL" id="USR38104.1"/>
    </source>
</evidence>
<gene>
    <name evidence="2" type="ORF">L1F06_015645</name>
</gene>
<keyword evidence="1" id="KW-1133">Transmembrane helix</keyword>
<reference evidence="2" key="1">
    <citation type="submission" date="2022-06" db="EMBL/GenBank/DDBJ databases">
        <title>Complete genome of Pseudomonas hydrolytica DSWY01T.</title>
        <authorList>
            <person name="Jung J."/>
            <person name="Jeon C.O."/>
        </authorList>
    </citation>
    <scope>NUCLEOTIDE SEQUENCE</scope>
    <source>
        <strain evidence="2">DSWY01</strain>
    </source>
</reference>
<keyword evidence="1" id="KW-0812">Transmembrane</keyword>
<proteinExistence type="predicted"/>
<evidence type="ECO:0000313" key="3">
    <source>
        <dbReference type="Proteomes" id="UP001054897"/>
    </source>
</evidence>
<dbReference type="EMBL" id="CP099397">
    <property type="protein sequence ID" value="USR38104.1"/>
    <property type="molecule type" value="Genomic_DNA"/>
</dbReference>
<evidence type="ECO:0000256" key="1">
    <source>
        <dbReference type="SAM" id="Phobius"/>
    </source>
</evidence>
<feature type="transmembrane region" description="Helical" evidence="1">
    <location>
        <begin position="36"/>
        <end position="58"/>
    </location>
</feature>
<dbReference type="InterPro" id="IPR008473">
    <property type="entry name" value="Phage_holin_3_7"/>
</dbReference>
<dbReference type="Proteomes" id="UP001054897">
    <property type="component" value="Chromosome"/>
</dbReference>
<name>A0ABY5A4X6_9GAMM</name>
<protein>
    <submittedName>
        <fullName evidence="2">Phage holin family protein</fullName>
    </submittedName>
</protein>
<accession>A0ABY5A4X6</accession>
<keyword evidence="1" id="KW-0472">Membrane</keyword>
<organism evidence="2 3">
    <name type="scientific">Ectopseudomonas hydrolytica</name>
    <dbReference type="NCBI Taxonomy" id="2493633"/>
    <lineage>
        <taxon>Bacteria</taxon>
        <taxon>Pseudomonadati</taxon>
        <taxon>Pseudomonadota</taxon>
        <taxon>Gammaproteobacteria</taxon>
        <taxon>Pseudomonadales</taxon>
        <taxon>Pseudomonadaceae</taxon>
        <taxon>Ectopseudomonas</taxon>
    </lineage>
</organism>
<dbReference type="Pfam" id="PF05449">
    <property type="entry name" value="Phage_holin_3_7"/>
    <property type="match status" value="1"/>
</dbReference>
<feature type="transmembrane region" description="Helical" evidence="1">
    <location>
        <begin position="6"/>
        <end position="24"/>
    </location>
</feature>
<dbReference type="GeneID" id="300082431"/>